<name>A0ABV5EJW6_9ACTN</name>
<protein>
    <submittedName>
        <fullName evidence="3">ATP-binding protein</fullName>
    </submittedName>
</protein>
<dbReference type="SUPFAM" id="SSF55874">
    <property type="entry name" value="ATPase domain of HSP90 chaperone/DNA topoisomerase II/histidine kinase"/>
    <property type="match status" value="1"/>
</dbReference>
<keyword evidence="1" id="KW-0808">Transferase</keyword>
<dbReference type="InterPro" id="IPR050267">
    <property type="entry name" value="Anti-sigma-factor_SerPK"/>
</dbReference>
<dbReference type="GO" id="GO:0005524">
    <property type="term" value="F:ATP binding"/>
    <property type="evidence" value="ECO:0007669"/>
    <property type="project" value="UniProtKB-KW"/>
</dbReference>
<keyword evidence="3" id="KW-0067">ATP-binding</keyword>
<proteinExistence type="predicted"/>
<dbReference type="RefSeq" id="WP_376735688.1">
    <property type="nucleotide sequence ID" value="NZ_JAYMRP010000040.1"/>
</dbReference>
<reference evidence="3 4" key="1">
    <citation type="submission" date="2024-01" db="EMBL/GenBank/DDBJ databases">
        <title>Genome mining of biosynthetic gene clusters to explore secondary metabolites of Streptomyces sp.</title>
        <authorList>
            <person name="Baig A."/>
            <person name="Ajitkumar Shintre N."/>
            <person name="Kumar H."/>
            <person name="Anbarasu A."/>
            <person name="Ramaiah S."/>
        </authorList>
    </citation>
    <scope>NUCLEOTIDE SEQUENCE [LARGE SCALE GENOMIC DNA]</scope>
    <source>
        <strain evidence="3 4">A57</strain>
    </source>
</reference>
<dbReference type="PANTHER" id="PTHR35526:SF3">
    <property type="entry name" value="ANTI-SIGMA-F FACTOR RSBW"/>
    <property type="match status" value="1"/>
</dbReference>
<sequence>MNAPRQPQQLLTTSLRLAAVPTAVPCSRMFVRVALKRWMLADYIEAAELVISELVTNAVKMTGITDPEPKTWQIEAHHVIGVQLRTTSASLFVEVWDRSNAAPVSKKPNNDAEGGRGLMLVSTLAKQWDVYRPGVGGKVVWAELELGKPAEPPPVHHPPLTVRVPGATMPPRGHMEKTAHLGLIERMLDVSPQQDVPPEE</sequence>
<keyword evidence="1" id="KW-0723">Serine/threonine-protein kinase</keyword>
<dbReference type="CDD" id="cd16936">
    <property type="entry name" value="HATPase_RsbW-like"/>
    <property type="match status" value="1"/>
</dbReference>
<evidence type="ECO:0000259" key="2">
    <source>
        <dbReference type="Pfam" id="PF13581"/>
    </source>
</evidence>
<gene>
    <name evidence="3" type="ORF">VSS16_31200</name>
</gene>
<dbReference type="Proteomes" id="UP001585080">
    <property type="component" value="Unassembled WGS sequence"/>
</dbReference>
<evidence type="ECO:0000313" key="4">
    <source>
        <dbReference type="Proteomes" id="UP001585080"/>
    </source>
</evidence>
<evidence type="ECO:0000256" key="1">
    <source>
        <dbReference type="ARBA" id="ARBA00022527"/>
    </source>
</evidence>
<dbReference type="Pfam" id="PF13581">
    <property type="entry name" value="HATPase_c_2"/>
    <property type="match status" value="1"/>
</dbReference>
<comment type="caution">
    <text evidence="3">The sequence shown here is derived from an EMBL/GenBank/DDBJ whole genome shotgun (WGS) entry which is preliminary data.</text>
</comment>
<dbReference type="InterPro" id="IPR036890">
    <property type="entry name" value="HATPase_C_sf"/>
</dbReference>
<dbReference type="PANTHER" id="PTHR35526">
    <property type="entry name" value="ANTI-SIGMA-F FACTOR RSBW-RELATED"/>
    <property type="match status" value="1"/>
</dbReference>
<organism evidence="3 4">
    <name type="scientific">Streptomyces broussonetiae</name>
    <dbReference type="NCBI Taxonomy" id="2686304"/>
    <lineage>
        <taxon>Bacteria</taxon>
        <taxon>Bacillati</taxon>
        <taxon>Actinomycetota</taxon>
        <taxon>Actinomycetes</taxon>
        <taxon>Kitasatosporales</taxon>
        <taxon>Streptomycetaceae</taxon>
        <taxon>Streptomyces</taxon>
    </lineage>
</organism>
<dbReference type="EMBL" id="JAYMRP010000040">
    <property type="protein sequence ID" value="MFB8777137.1"/>
    <property type="molecule type" value="Genomic_DNA"/>
</dbReference>
<keyword evidence="3" id="KW-0547">Nucleotide-binding</keyword>
<feature type="domain" description="Histidine kinase/HSP90-like ATPase" evidence="2">
    <location>
        <begin position="19"/>
        <end position="142"/>
    </location>
</feature>
<evidence type="ECO:0000313" key="3">
    <source>
        <dbReference type="EMBL" id="MFB8777137.1"/>
    </source>
</evidence>
<dbReference type="InterPro" id="IPR003594">
    <property type="entry name" value="HATPase_dom"/>
</dbReference>
<keyword evidence="4" id="KW-1185">Reference proteome</keyword>
<accession>A0ABV5EJW6</accession>
<dbReference type="Gene3D" id="3.30.565.10">
    <property type="entry name" value="Histidine kinase-like ATPase, C-terminal domain"/>
    <property type="match status" value="1"/>
</dbReference>
<keyword evidence="1" id="KW-0418">Kinase</keyword>